<dbReference type="EC" id="2.4.1.336" evidence="3"/>
<dbReference type="RefSeq" id="WP_062471998.1">
    <property type="nucleotide sequence ID" value="NZ_BBYN01000035.1"/>
</dbReference>
<evidence type="ECO:0000313" key="3">
    <source>
        <dbReference type="EMBL" id="AQS53254.1"/>
    </source>
</evidence>
<dbReference type="PANTHER" id="PTHR45947">
    <property type="entry name" value="SULFOQUINOVOSYL TRANSFERASE SQD2"/>
    <property type="match status" value="1"/>
</dbReference>
<keyword evidence="3" id="KW-0328">Glycosyltransferase</keyword>
<dbReference type="OrthoDB" id="9802525at2"/>
<dbReference type="GO" id="GO:0016758">
    <property type="term" value="F:hexosyltransferase activity"/>
    <property type="evidence" value="ECO:0007669"/>
    <property type="project" value="TreeGrafter"/>
</dbReference>
<accession>A0A1S6INX3</accession>
<gene>
    <name evidence="3" type="ORF">BW727_100861</name>
</gene>
<dbReference type="Pfam" id="PF13439">
    <property type="entry name" value="Glyco_transf_4"/>
    <property type="match status" value="1"/>
</dbReference>
<dbReference type="InterPro" id="IPR001296">
    <property type="entry name" value="Glyco_trans_1"/>
</dbReference>
<feature type="domain" description="Glycosyltransferase subfamily 4-like N-terminal" evidence="2">
    <location>
        <begin position="14"/>
        <end position="183"/>
    </location>
</feature>
<dbReference type="STRING" id="708126.BW727_100861"/>
<dbReference type="AlphaFoldDB" id="A0A1S6INX3"/>
<sequence>MKVLLVTDLYIPVINGVVTSTLSLKKSLEKLGHDIRVLTLSEDDYIDKKNNIYGVSSFNVNKIYPDARVKLIKDRAVLKKIMEWEPDIIHTQSEFSTFRMAKYIAHHLSIPMVHTYHTVYEDYTHYFSPSKLAGRKVVSLLSRKILREAEYIIVPTEKVKQLLASYEVTQPIRVIPTGIQLERFNKKMQPQERKKLLEKWGIPDDKFLLLSLGRLGKEKNVEELIYFVSRLQEDVHLLIVGDGPNRAELEMYANKLGMSDRVTFTGMIDPLQVASFYQNANLFVSASTSETQGLTYIEALASALPILCRADKAMDDIVIKEKTGFQYHNFEEFEVYLNQMIQNKTLYLNMSAESKTFAHKHYSSEHFGKNVCAIYRKALETYHQEDTIPYTEWE</sequence>
<protein>
    <submittedName>
        <fullName evidence="3">Alpha-monoglucosyldiacylglycerol synthase</fullName>
        <ecNumber evidence="3">2.4.1.336</ecNumber>
    </submittedName>
</protein>
<dbReference type="InterPro" id="IPR050194">
    <property type="entry name" value="Glycosyltransferase_grp1"/>
</dbReference>
<dbReference type="Gene3D" id="3.40.50.2000">
    <property type="entry name" value="Glycogen Phosphorylase B"/>
    <property type="match status" value="2"/>
</dbReference>
<organism evidence="3 4">
    <name type="scientific">Jeotgalibaca dankookensis</name>
    <dbReference type="NCBI Taxonomy" id="708126"/>
    <lineage>
        <taxon>Bacteria</taxon>
        <taxon>Bacillati</taxon>
        <taxon>Bacillota</taxon>
        <taxon>Bacilli</taxon>
        <taxon>Lactobacillales</taxon>
        <taxon>Carnobacteriaceae</taxon>
        <taxon>Jeotgalibaca</taxon>
    </lineage>
</organism>
<name>A0A1S6INX3_9LACT</name>
<dbReference type="PANTHER" id="PTHR45947:SF3">
    <property type="entry name" value="SULFOQUINOVOSYL TRANSFERASE SQD2"/>
    <property type="match status" value="1"/>
</dbReference>
<dbReference type="InterPro" id="IPR028098">
    <property type="entry name" value="Glyco_trans_4-like_N"/>
</dbReference>
<keyword evidence="4" id="KW-1185">Reference proteome</keyword>
<dbReference type="Proteomes" id="UP000188993">
    <property type="component" value="Chromosome"/>
</dbReference>
<reference evidence="3 4" key="1">
    <citation type="journal article" date="2014" name="Int. J. Syst. Evol. Microbiol.">
        <title>Jeotgalibaca dankookensis gen. nov., sp. nov., a member of the family Carnobacteriaceae, isolated from seujeot (Korean traditional food).</title>
        <authorList>
            <person name="Lee D.G."/>
            <person name="Trujillo M.E."/>
            <person name="Kang H."/>
            <person name="Ahn T.Y."/>
        </authorList>
    </citation>
    <scope>NUCLEOTIDE SEQUENCE [LARGE SCALE GENOMIC DNA]</scope>
    <source>
        <strain evidence="3 4">EX-07</strain>
    </source>
</reference>
<dbReference type="CDD" id="cd03817">
    <property type="entry name" value="GT4_UGDG-like"/>
    <property type="match status" value="1"/>
</dbReference>
<dbReference type="EMBL" id="CP019728">
    <property type="protein sequence ID" value="AQS53254.1"/>
    <property type="molecule type" value="Genomic_DNA"/>
</dbReference>
<dbReference type="KEGG" id="jda:BW727_100861"/>
<feature type="domain" description="Glycosyl transferase family 1" evidence="1">
    <location>
        <begin position="193"/>
        <end position="355"/>
    </location>
</feature>
<dbReference type="SUPFAM" id="SSF53756">
    <property type="entry name" value="UDP-Glycosyltransferase/glycogen phosphorylase"/>
    <property type="match status" value="1"/>
</dbReference>
<evidence type="ECO:0000259" key="1">
    <source>
        <dbReference type="Pfam" id="PF00534"/>
    </source>
</evidence>
<dbReference type="Pfam" id="PF00534">
    <property type="entry name" value="Glycos_transf_1"/>
    <property type="match status" value="1"/>
</dbReference>
<keyword evidence="3" id="KW-0808">Transferase</keyword>
<evidence type="ECO:0000313" key="4">
    <source>
        <dbReference type="Proteomes" id="UP000188993"/>
    </source>
</evidence>
<proteinExistence type="predicted"/>
<evidence type="ECO:0000259" key="2">
    <source>
        <dbReference type="Pfam" id="PF13439"/>
    </source>
</evidence>